<sequence length="839" mass="91890">MDKRYEVYCLVDRTFYDSPLRGMGAADYTRPVAPGWTVFEQDDWVVYRPDGCVLPDQGWKVHASACLTNAAEILEILTSYCISRKIPFKFLRGRHLLHLRNAKYADRGASGKLAALYPADETQLQAILAELGGLLAGRAGPYILSDLRIGGGPLYVRYGGITERYCVTEHGRVEPAIADLEGNLVPDRRGPVFSTPPWIRLPPFLEPHLAARAAASLDGLPYRIDKVLHFSNGGGVYLGTDRRSGHRVVLKEARAHAGLDAGGDDAVTRLRREREVLRRLDGLAVAPRLLDEFTVDEHSFLVMEHIDGDLLTRAFAERYPLGGQGREDRDEYAAWALRVCAAVEAAVAAVHERGLVFCDVHPGNVIVRQDGRVALVDHELARPVEEAGRTGTTAPEGLTGVDIDRYGLACLRLAMFLPITELCQIDRVKAVELAEVIREHFTVPADFLDEAVLTITGDRRARRVPGAHIPAWNSVTLADPERWQRLRRSMTLGILAAATPERDDRLFPGDVEQFATGGLNLAHGAAGVLYALDVTGAGRFPEHEEWLLTRAMQPREGSRLGFYDGLHGLAHALAHFGRPAEALDLAERISRERWQSLGLDLHGGLSGIGLNLMHLAETTGQRDLHTQALKVIDLVASRLGEHPPSPGLMYGAAGAALLFLRAYDRTGETSLLHLAERALRNDLARYHIPHDVGRDPGSALDKGSVGLAWVLAEYLARRPGDALTASWQALDLAARSPFSIQSGLFTGRAGILAYLCRNRWSEDDPAAESHLRALGWHALRYQAHLAFPGERLLRLSMDLATGTAGVLLAVGAALHEEAISLPFLGPARLHSPRPMEVQG</sequence>
<accession>A0ABW7ZAY3</accession>
<evidence type="ECO:0000259" key="7">
    <source>
        <dbReference type="PROSITE" id="PS50011"/>
    </source>
</evidence>
<evidence type="ECO:0000256" key="4">
    <source>
        <dbReference type="ARBA" id="ARBA00022741"/>
    </source>
</evidence>
<evidence type="ECO:0000256" key="5">
    <source>
        <dbReference type="ARBA" id="ARBA00022777"/>
    </source>
</evidence>
<evidence type="ECO:0000256" key="1">
    <source>
        <dbReference type="ARBA" id="ARBA00012513"/>
    </source>
</evidence>
<reference evidence="8 9" key="1">
    <citation type="submission" date="2024-10" db="EMBL/GenBank/DDBJ databases">
        <title>The Natural Products Discovery Center: Release of the First 8490 Sequenced Strains for Exploring Actinobacteria Biosynthetic Diversity.</title>
        <authorList>
            <person name="Kalkreuter E."/>
            <person name="Kautsar S.A."/>
            <person name="Yang D."/>
            <person name="Bader C.D."/>
            <person name="Teijaro C.N."/>
            <person name="Fluegel L."/>
            <person name="Davis C.M."/>
            <person name="Simpson J.R."/>
            <person name="Lauterbach L."/>
            <person name="Steele A.D."/>
            <person name="Gui C."/>
            <person name="Meng S."/>
            <person name="Li G."/>
            <person name="Viehrig K."/>
            <person name="Ye F."/>
            <person name="Su P."/>
            <person name="Kiefer A.F."/>
            <person name="Nichols A."/>
            <person name="Cepeda A.J."/>
            <person name="Yan W."/>
            <person name="Fan B."/>
            <person name="Jiang Y."/>
            <person name="Adhikari A."/>
            <person name="Zheng C.-J."/>
            <person name="Schuster L."/>
            <person name="Cowan T.M."/>
            <person name="Smanski M.J."/>
            <person name="Chevrette M.G."/>
            <person name="De Carvalho L.P.S."/>
            <person name="Shen B."/>
        </authorList>
    </citation>
    <scope>NUCLEOTIDE SEQUENCE [LARGE SCALE GENOMIC DNA]</scope>
    <source>
        <strain evidence="8 9">NPDC050545</strain>
    </source>
</reference>
<dbReference type="Pfam" id="PF00069">
    <property type="entry name" value="Pkinase"/>
    <property type="match status" value="1"/>
</dbReference>
<dbReference type="Proteomes" id="UP001612741">
    <property type="component" value="Unassembled WGS sequence"/>
</dbReference>
<dbReference type="SMART" id="SM01260">
    <property type="entry name" value="LANC_like"/>
    <property type="match status" value="1"/>
</dbReference>
<keyword evidence="6" id="KW-0067">ATP-binding</keyword>
<dbReference type="PROSITE" id="PS50011">
    <property type="entry name" value="PROTEIN_KINASE_DOM"/>
    <property type="match status" value="1"/>
</dbReference>
<dbReference type="InterPro" id="IPR058053">
    <property type="entry name" value="RamC_C"/>
</dbReference>
<dbReference type="InterPro" id="IPR057929">
    <property type="entry name" value="RamC_N"/>
</dbReference>
<keyword evidence="9" id="KW-1185">Reference proteome</keyword>
<dbReference type="Gene3D" id="1.10.510.10">
    <property type="entry name" value="Transferase(Phosphotransferase) domain 1"/>
    <property type="match status" value="1"/>
</dbReference>
<dbReference type="SMART" id="SM00220">
    <property type="entry name" value="S_TKc"/>
    <property type="match status" value="1"/>
</dbReference>
<dbReference type="RefSeq" id="WP_397090485.1">
    <property type="nucleotide sequence ID" value="NZ_JBITGY010000015.1"/>
</dbReference>
<keyword evidence="5" id="KW-0418">Kinase</keyword>
<protein>
    <recommendedName>
        <fullName evidence="1">non-specific serine/threonine protein kinase</fullName>
        <ecNumber evidence="1">2.7.11.1</ecNumber>
    </recommendedName>
</protein>
<dbReference type="SUPFAM" id="SSF56112">
    <property type="entry name" value="Protein kinase-like (PK-like)"/>
    <property type="match status" value="1"/>
</dbReference>
<dbReference type="SUPFAM" id="SSF158745">
    <property type="entry name" value="LanC-like"/>
    <property type="match status" value="1"/>
</dbReference>
<dbReference type="NCBIfam" id="NF038151">
    <property type="entry name" value="lanthi_synth_III"/>
    <property type="match status" value="1"/>
</dbReference>
<dbReference type="EC" id="2.7.11.1" evidence="1"/>
<evidence type="ECO:0000313" key="8">
    <source>
        <dbReference type="EMBL" id="MFI6504659.1"/>
    </source>
</evidence>
<dbReference type="Gene3D" id="1.50.10.20">
    <property type="match status" value="2"/>
</dbReference>
<keyword evidence="3" id="KW-0808">Transferase</keyword>
<dbReference type="CDD" id="cd04791">
    <property type="entry name" value="LanC_SerThrkinase"/>
    <property type="match status" value="1"/>
</dbReference>
<evidence type="ECO:0000256" key="3">
    <source>
        <dbReference type="ARBA" id="ARBA00022679"/>
    </source>
</evidence>
<dbReference type="InterPro" id="IPR007822">
    <property type="entry name" value="LANC-like"/>
</dbReference>
<keyword evidence="4" id="KW-0547">Nucleotide-binding</keyword>
<keyword evidence="2" id="KW-0723">Serine/threonine-protein kinase</keyword>
<evidence type="ECO:0000256" key="2">
    <source>
        <dbReference type="ARBA" id="ARBA00022527"/>
    </source>
</evidence>
<dbReference type="Gene3D" id="3.30.200.20">
    <property type="entry name" value="Phosphorylase Kinase, domain 1"/>
    <property type="match status" value="1"/>
</dbReference>
<dbReference type="PANTHER" id="PTHR43289:SF6">
    <property type="entry name" value="SERINE_THREONINE-PROTEIN KINASE NEKL-3"/>
    <property type="match status" value="1"/>
</dbReference>
<dbReference type="InterPro" id="IPR000719">
    <property type="entry name" value="Prot_kinase_dom"/>
</dbReference>
<evidence type="ECO:0000313" key="9">
    <source>
        <dbReference type="Proteomes" id="UP001612741"/>
    </source>
</evidence>
<dbReference type="InterPro" id="IPR011009">
    <property type="entry name" value="Kinase-like_dom_sf"/>
</dbReference>
<feature type="domain" description="Protein kinase" evidence="7">
    <location>
        <begin position="222"/>
        <end position="574"/>
    </location>
</feature>
<dbReference type="Pfam" id="PF25816">
    <property type="entry name" value="RamC_N"/>
    <property type="match status" value="1"/>
</dbReference>
<dbReference type="EMBL" id="JBITGY010000015">
    <property type="protein sequence ID" value="MFI6504659.1"/>
    <property type="molecule type" value="Genomic_DNA"/>
</dbReference>
<organism evidence="8 9">
    <name type="scientific">Nonomuraea typhae</name>
    <dbReference type="NCBI Taxonomy" id="2603600"/>
    <lineage>
        <taxon>Bacteria</taxon>
        <taxon>Bacillati</taxon>
        <taxon>Actinomycetota</taxon>
        <taxon>Actinomycetes</taxon>
        <taxon>Streptosporangiales</taxon>
        <taxon>Streptosporangiaceae</taxon>
        <taxon>Nonomuraea</taxon>
    </lineage>
</organism>
<name>A0ABW7ZAY3_9ACTN</name>
<dbReference type="InterPro" id="IPR053524">
    <property type="entry name" value="Aerial_hyphae_peptide-synth"/>
</dbReference>
<evidence type="ECO:0000256" key="6">
    <source>
        <dbReference type="ARBA" id="ARBA00022840"/>
    </source>
</evidence>
<proteinExistence type="predicted"/>
<dbReference type="PANTHER" id="PTHR43289">
    <property type="entry name" value="MITOGEN-ACTIVATED PROTEIN KINASE KINASE KINASE 20-RELATED"/>
    <property type="match status" value="1"/>
</dbReference>
<dbReference type="Pfam" id="PF05147">
    <property type="entry name" value="LANC_like"/>
    <property type="match status" value="1"/>
</dbReference>
<gene>
    <name evidence="8" type="primary">lanKC</name>
    <name evidence="8" type="ORF">ACIBG2_45240</name>
</gene>
<comment type="caution">
    <text evidence="8">The sequence shown here is derived from an EMBL/GenBank/DDBJ whole genome shotgun (WGS) entry which is preliminary data.</text>
</comment>